<dbReference type="SUPFAM" id="SSF51445">
    <property type="entry name" value="(Trans)glycosidases"/>
    <property type="match status" value="1"/>
</dbReference>
<keyword evidence="3 6" id="KW-0378">Hydrolase</keyword>
<dbReference type="EMBL" id="JAGSHT010000007">
    <property type="protein sequence ID" value="MBZ2195843.1"/>
    <property type="molecule type" value="Genomic_DNA"/>
</dbReference>
<evidence type="ECO:0000256" key="2">
    <source>
        <dbReference type="ARBA" id="ARBA00012755"/>
    </source>
</evidence>
<dbReference type="InterPro" id="IPR017853">
    <property type="entry name" value="GH"/>
</dbReference>
<comment type="catalytic activity">
    <reaction evidence="1">
        <text>Hydrolysis of terminal, non-reducing alpha-D-galactose residues in alpha-D-galactosides, including galactose oligosaccharides, galactomannans and galactolipids.</text>
        <dbReference type="EC" id="3.2.1.22"/>
    </reaction>
</comment>
<dbReference type="Pfam" id="PF16875">
    <property type="entry name" value="Glyco_hydro_36N"/>
    <property type="match status" value="1"/>
</dbReference>
<dbReference type="Proteomes" id="UP000826651">
    <property type="component" value="Unassembled WGS sequence"/>
</dbReference>
<dbReference type="GO" id="GO:0004557">
    <property type="term" value="F:alpha-galactosidase activity"/>
    <property type="evidence" value="ECO:0007669"/>
    <property type="project" value="UniProtKB-EC"/>
</dbReference>
<dbReference type="InterPro" id="IPR002252">
    <property type="entry name" value="Glyco_hydro_36"/>
</dbReference>
<evidence type="ECO:0000313" key="6">
    <source>
        <dbReference type="EMBL" id="MBZ2195843.1"/>
    </source>
</evidence>
<dbReference type="InterPro" id="IPR038417">
    <property type="entry name" value="Alpga-gal_N_sf"/>
</dbReference>
<dbReference type="Pfam" id="PF02065">
    <property type="entry name" value="Melibiase"/>
    <property type="match status" value="1"/>
</dbReference>
<dbReference type="EC" id="3.2.1.22" evidence="2"/>
<reference evidence="6 7" key="1">
    <citation type="submission" date="2021-04" db="EMBL/GenBank/DDBJ databases">
        <title>Ruania sp. nov., isolated from sandy soil of mangrove forest.</title>
        <authorList>
            <person name="Ge X."/>
            <person name="Huang R."/>
            <person name="Liu W."/>
        </authorList>
    </citation>
    <scope>NUCLEOTIDE SEQUENCE [LARGE SCALE GENOMIC DNA]</scope>
    <source>
        <strain evidence="6 7">N2-46</strain>
    </source>
</reference>
<evidence type="ECO:0000256" key="4">
    <source>
        <dbReference type="ARBA" id="ARBA00023295"/>
    </source>
</evidence>
<dbReference type="CDD" id="cd14791">
    <property type="entry name" value="GH36"/>
    <property type="match status" value="1"/>
</dbReference>
<accession>A0ABS7S666</accession>
<dbReference type="PRINTS" id="PR00743">
    <property type="entry name" value="GLHYDRLASE36"/>
</dbReference>
<gene>
    <name evidence="6" type="ORF">KCQ71_06745</name>
</gene>
<dbReference type="InterPro" id="IPR013785">
    <property type="entry name" value="Aldolase_TIM"/>
</dbReference>
<feature type="domain" description="Glycosyl hydrolase family 36 N-terminal" evidence="5">
    <location>
        <begin position="21"/>
        <end position="125"/>
    </location>
</feature>
<dbReference type="Gene3D" id="3.20.20.70">
    <property type="entry name" value="Aldolase class I"/>
    <property type="match status" value="1"/>
</dbReference>
<proteinExistence type="predicted"/>
<protein>
    <recommendedName>
        <fullName evidence="2">alpha-galactosidase</fullName>
        <ecNumber evidence="2">3.2.1.22</ecNumber>
    </recommendedName>
</protein>
<dbReference type="PANTHER" id="PTHR43053:SF3">
    <property type="entry name" value="ALPHA-GALACTOSIDASE C-RELATED"/>
    <property type="match status" value="1"/>
</dbReference>
<dbReference type="RefSeq" id="WP_223404174.1">
    <property type="nucleotide sequence ID" value="NZ_JAGSHT010000007.1"/>
</dbReference>
<organism evidence="6 7">
    <name type="scientific">Occultella gossypii</name>
    <dbReference type="NCBI Taxonomy" id="2800820"/>
    <lineage>
        <taxon>Bacteria</taxon>
        <taxon>Bacillati</taxon>
        <taxon>Actinomycetota</taxon>
        <taxon>Actinomycetes</taxon>
        <taxon>Micrococcales</taxon>
        <taxon>Ruaniaceae</taxon>
        <taxon>Occultella</taxon>
    </lineage>
</organism>
<evidence type="ECO:0000256" key="1">
    <source>
        <dbReference type="ARBA" id="ARBA00001255"/>
    </source>
</evidence>
<keyword evidence="7" id="KW-1185">Reference proteome</keyword>
<dbReference type="InterPro" id="IPR031704">
    <property type="entry name" value="Glyco_hydro_36_N"/>
</dbReference>
<name>A0ABS7S666_9MICO</name>
<keyword evidence="4 6" id="KW-0326">Glycosidase</keyword>
<evidence type="ECO:0000259" key="5">
    <source>
        <dbReference type="Pfam" id="PF16875"/>
    </source>
</evidence>
<sequence length="566" mass="61142">MGADRQHLHRSDPAHRAFGGSWELPVGPGARVGVLAGAWSREFTPVTVDLPAGTFAIGSRTGLTSHLYAPVVSVRPREPDAPDGGIIHATFSVALAWSGSWSMTVDAVPFRDRVRVGAGVDDETGVVELEPGASFTTPRTYAIRAAEPADLPGAWHGFQRTVLRRDAAAHHHPVVYNSWYATTFDVRADHQLALARRAADLGAEVFVVDDGWFRGRTSDAAGLGDWDVDPAKFPDGLGPLIDGVRDLGMRFGIWVEPECVNPDSDLFRAHPDWVYRAGERPLVTVRNQHVLDLGRPEVEAFVADMLRRLLTGRDITYLKWDMNRPVGDGGRPGEPHGLEWSIQHARAYYRLLDLVRSEFPAVTLEACASGGGRVDTEVLARSDVVWASDETGPRDRLAIQHGFLSAYSASWMASWATDEPDRLDTEPTSLAFRFLVAMCGVLGVGGDLGAWSPADLATARDLVGAYRGLRPVILDGDVTRHGSPAVGQYVVQYRRTEPDGGADTVVLLAFSRGGVREHVRLAGLDGSYRVRGSDAIVSAADAAGAGIEIGYRVAPDADLVVLDRVG</sequence>
<dbReference type="InterPro" id="IPR050985">
    <property type="entry name" value="Alpha-glycosidase_related"/>
</dbReference>
<evidence type="ECO:0000313" key="7">
    <source>
        <dbReference type="Proteomes" id="UP000826651"/>
    </source>
</evidence>
<evidence type="ECO:0000256" key="3">
    <source>
        <dbReference type="ARBA" id="ARBA00022801"/>
    </source>
</evidence>
<comment type="caution">
    <text evidence="6">The sequence shown here is derived from an EMBL/GenBank/DDBJ whole genome shotgun (WGS) entry which is preliminary data.</text>
</comment>
<dbReference type="PANTHER" id="PTHR43053">
    <property type="entry name" value="GLYCOSIDASE FAMILY 31"/>
    <property type="match status" value="1"/>
</dbReference>
<dbReference type="Gene3D" id="2.70.98.60">
    <property type="entry name" value="alpha-galactosidase from lactobacil brevis"/>
    <property type="match status" value="1"/>
</dbReference>